<protein>
    <submittedName>
        <fullName evidence="1">Uncharacterized protein</fullName>
    </submittedName>
</protein>
<keyword evidence="2" id="KW-1185">Reference proteome</keyword>
<evidence type="ECO:0000313" key="1">
    <source>
        <dbReference type="EMBL" id="KAK9834393.1"/>
    </source>
</evidence>
<comment type="caution">
    <text evidence="1">The sequence shown here is derived from an EMBL/GenBank/DDBJ whole genome shotgun (WGS) entry which is preliminary data.</text>
</comment>
<proteinExistence type="predicted"/>
<dbReference type="Proteomes" id="UP001438707">
    <property type="component" value="Unassembled WGS sequence"/>
</dbReference>
<dbReference type="EMBL" id="JALJOS010000009">
    <property type="protein sequence ID" value="KAK9834393.1"/>
    <property type="molecule type" value="Genomic_DNA"/>
</dbReference>
<dbReference type="AlphaFoldDB" id="A0AAW1RKW5"/>
<evidence type="ECO:0000313" key="2">
    <source>
        <dbReference type="Proteomes" id="UP001438707"/>
    </source>
</evidence>
<accession>A0AAW1RKW5</accession>
<sequence length="160" mass="17280">MSVDRDLPEPPIITASSLTLLPPAIRHCAIDSLSSKVLLGSQAALQQCVISGGANIQLQRLSLLQTEGAHSPDWALEAPCKTVVVKCAEEARSHQLVLDPCSLALSRRHPAAKWTRQEPFGWAAQKPFTGLMLVLSFCGGTSMQITKGHLSHSRHQARSL</sequence>
<name>A0AAW1RKW5_9CHLO</name>
<gene>
    <name evidence="1" type="ORF">WJX74_000734</name>
</gene>
<reference evidence="1 2" key="1">
    <citation type="journal article" date="2024" name="Nat. Commun.">
        <title>Phylogenomics reveals the evolutionary origins of lichenization in chlorophyte algae.</title>
        <authorList>
            <person name="Puginier C."/>
            <person name="Libourel C."/>
            <person name="Otte J."/>
            <person name="Skaloud P."/>
            <person name="Haon M."/>
            <person name="Grisel S."/>
            <person name="Petersen M."/>
            <person name="Berrin J.G."/>
            <person name="Delaux P.M."/>
            <person name="Dal Grande F."/>
            <person name="Keller J."/>
        </authorList>
    </citation>
    <scope>NUCLEOTIDE SEQUENCE [LARGE SCALE GENOMIC DNA]</scope>
    <source>
        <strain evidence="1 2">SAG 2145</strain>
    </source>
</reference>
<organism evidence="1 2">
    <name type="scientific">Apatococcus lobatus</name>
    <dbReference type="NCBI Taxonomy" id="904363"/>
    <lineage>
        <taxon>Eukaryota</taxon>
        <taxon>Viridiplantae</taxon>
        <taxon>Chlorophyta</taxon>
        <taxon>core chlorophytes</taxon>
        <taxon>Trebouxiophyceae</taxon>
        <taxon>Chlorellales</taxon>
        <taxon>Chlorellaceae</taxon>
        <taxon>Apatococcus</taxon>
    </lineage>
</organism>